<dbReference type="InterPro" id="IPR055247">
    <property type="entry name" value="InsJ-like_HTH"/>
</dbReference>
<comment type="similarity">
    <text evidence="1">Belongs to the IS150/IS1296 orfA family.</text>
</comment>
<protein>
    <submittedName>
        <fullName evidence="4">Transposase</fullName>
    </submittedName>
</protein>
<dbReference type="RefSeq" id="WP_185125157.1">
    <property type="nucleotide sequence ID" value="NZ_CAJEWD010000004.1"/>
</dbReference>
<dbReference type="SUPFAM" id="SSF46689">
    <property type="entry name" value="Homeodomain-like"/>
    <property type="match status" value="1"/>
</dbReference>
<feature type="domain" description="Insertion element IS150 protein InsJ-like helix-turn-helix" evidence="3">
    <location>
        <begin position="66"/>
        <end position="118"/>
    </location>
</feature>
<name>A0A6V7R988_9STAP</name>
<dbReference type="EMBL" id="CAJEWD010000004">
    <property type="protein sequence ID" value="CAD2074050.1"/>
    <property type="molecule type" value="Genomic_DNA"/>
</dbReference>
<keyword evidence="2" id="KW-0175">Coiled coil</keyword>
<evidence type="ECO:0000313" key="5">
    <source>
        <dbReference type="Proteomes" id="UP000589351"/>
    </source>
</evidence>
<accession>A0A6V7R988</accession>
<dbReference type="InterPro" id="IPR052057">
    <property type="entry name" value="IS150/IS1296_orfA-like"/>
</dbReference>
<dbReference type="Proteomes" id="UP000589351">
    <property type="component" value="Unassembled WGS sequence"/>
</dbReference>
<comment type="caution">
    <text evidence="4">The sequence shown here is derived from an EMBL/GenBank/DDBJ whole genome shotgun (WGS) entry which is preliminary data.</text>
</comment>
<reference evidence="4 5" key="1">
    <citation type="submission" date="2020-07" db="EMBL/GenBank/DDBJ databases">
        <authorList>
            <person name="Criscuolo A."/>
        </authorList>
    </citation>
    <scope>NUCLEOTIDE SEQUENCE [LARGE SCALE GENOMIC DNA]</scope>
    <source>
        <strain evidence="4">CIP111649</strain>
    </source>
</reference>
<dbReference type="InterPro" id="IPR010921">
    <property type="entry name" value="Trp_repressor/repl_initiator"/>
</dbReference>
<dbReference type="InterPro" id="IPR036388">
    <property type="entry name" value="WH-like_DNA-bd_sf"/>
</dbReference>
<dbReference type="Gene3D" id="1.10.10.10">
    <property type="entry name" value="Winged helix-like DNA-binding domain superfamily/Winged helix DNA-binding domain"/>
    <property type="match status" value="2"/>
</dbReference>
<feature type="coiled-coil region" evidence="2">
    <location>
        <begin position="124"/>
        <end position="166"/>
    </location>
</feature>
<evidence type="ECO:0000313" key="4">
    <source>
        <dbReference type="EMBL" id="CAD2074050.1"/>
    </source>
</evidence>
<sequence>MSEKYSIELKLKIINEYLTGDDGFRMLGAKYNISRSLIRTWVDQYKNNGVQGLTAGMTKSTYSKSFKITVLQHRLEHQLSYRETAEIFDIPNFSLIAQWQSKYNQYGILGLETKLKGRSSKSMKQNTSKQKRKKLETLNETEREELERLRVENRKLEVAIALEKKLQSLARDKRTKK</sequence>
<evidence type="ECO:0000256" key="1">
    <source>
        <dbReference type="ARBA" id="ARBA00038232"/>
    </source>
</evidence>
<evidence type="ECO:0000256" key="2">
    <source>
        <dbReference type="SAM" id="Coils"/>
    </source>
</evidence>
<dbReference type="InterPro" id="IPR009057">
    <property type="entry name" value="Homeodomain-like_sf"/>
</dbReference>
<keyword evidence="5" id="KW-1185">Reference proteome</keyword>
<gene>
    <name evidence="4" type="ORF">JEODO184_00614</name>
</gene>
<proteinExistence type="inferred from homology"/>
<evidence type="ECO:0000259" key="3">
    <source>
        <dbReference type="Pfam" id="PF13518"/>
    </source>
</evidence>
<dbReference type="AlphaFoldDB" id="A0A6V7R988"/>
<organism evidence="4 5">
    <name type="scientific">Jeotgalicoccus meleagridis</name>
    <dbReference type="NCBI Taxonomy" id="2759181"/>
    <lineage>
        <taxon>Bacteria</taxon>
        <taxon>Bacillati</taxon>
        <taxon>Bacillota</taxon>
        <taxon>Bacilli</taxon>
        <taxon>Bacillales</taxon>
        <taxon>Staphylococcaceae</taxon>
        <taxon>Jeotgalicoccus</taxon>
    </lineage>
</organism>
<dbReference type="PANTHER" id="PTHR33795">
    <property type="entry name" value="INSERTION ELEMENT IS150 PROTEIN INSJ"/>
    <property type="match status" value="1"/>
</dbReference>
<feature type="domain" description="Insertion element IS150 protein InsJ-like helix-turn-helix" evidence="3">
    <location>
        <begin position="10"/>
        <end position="54"/>
    </location>
</feature>
<dbReference type="GO" id="GO:0043565">
    <property type="term" value="F:sequence-specific DNA binding"/>
    <property type="evidence" value="ECO:0007669"/>
    <property type="project" value="InterPro"/>
</dbReference>
<dbReference type="SUPFAM" id="SSF48295">
    <property type="entry name" value="TrpR-like"/>
    <property type="match status" value="1"/>
</dbReference>
<dbReference type="Pfam" id="PF13518">
    <property type="entry name" value="HTH_28"/>
    <property type="match status" value="2"/>
</dbReference>
<dbReference type="PANTHER" id="PTHR33795:SF1">
    <property type="entry name" value="INSERTION ELEMENT IS150 PROTEIN INSJ"/>
    <property type="match status" value="1"/>
</dbReference>